<protein>
    <submittedName>
        <fullName evidence="3">Oxidoreductase</fullName>
    </submittedName>
</protein>
<dbReference type="Pfam" id="PF22725">
    <property type="entry name" value="GFO_IDH_MocA_C3"/>
    <property type="match status" value="1"/>
</dbReference>
<dbReference type="SUPFAM" id="SSF51735">
    <property type="entry name" value="NAD(P)-binding Rossmann-fold domains"/>
    <property type="match status" value="1"/>
</dbReference>
<dbReference type="EMBL" id="AP025314">
    <property type="protein sequence ID" value="BDD08417.1"/>
    <property type="molecule type" value="Genomic_DNA"/>
</dbReference>
<dbReference type="GO" id="GO:0000166">
    <property type="term" value="F:nucleotide binding"/>
    <property type="evidence" value="ECO:0007669"/>
    <property type="project" value="InterPro"/>
</dbReference>
<evidence type="ECO:0000259" key="2">
    <source>
        <dbReference type="Pfam" id="PF22725"/>
    </source>
</evidence>
<organism evidence="3 4">
    <name type="scientific">Fulvitalea axinellae</name>
    <dbReference type="NCBI Taxonomy" id="1182444"/>
    <lineage>
        <taxon>Bacteria</taxon>
        <taxon>Pseudomonadati</taxon>
        <taxon>Bacteroidota</taxon>
        <taxon>Cytophagia</taxon>
        <taxon>Cytophagales</taxon>
        <taxon>Persicobacteraceae</taxon>
        <taxon>Fulvitalea</taxon>
    </lineage>
</organism>
<evidence type="ECO:0000313" key="4">
    <source>
        <dbReference type="Proteomes" id="UP001348817"/>
    </source>
</evidence>
<dbReference type="Proteomes" id="UP001348817">
    <property type="component" value="Chromosome"/>
</dbReference>
<dbReference type="Gene3D" id="3.30.360.10">
    <property type="entry name" value="Dihydrodipicolinate Reductase, domain 2"/>
    <property type="match status" value="1"/>
</dbReference>
<keyword evidence="4" id="KW-1185">Reference proteome</keyword>
<dbReference type="KEGG" id="fax:FUAX_08490"/>
<dbReference type="PANTHER" id="PTHR43249:SF1">
    <property type="entry name" value="D-GLUCOSIDE 3-DEHYDROGENASE"/>
    <property type="match status" value="1"/>
</dbReference>
<dbReference type="InterPro" id="IPR052515">
    <property type="entry name" value="Gfo/Idh/MocA_Oxidoreductase"/>
</dbReference>
<dbReference type="AlphaFoldDB" id="A0AAU9CNC2"/>
<accession>A0AAU9CNC2</accession>
<reference evidence="3 4" key="1">
    <citation type="submission" date="2021-12" db="EMBL/GenBank/DDBJ databases">
        <title>Genome sequencing of bacteria with rrn-lacking chromosome and rrn-plasmid.</title>
        <authorList>
            <person name="Anda M."/>
            <person name="Iwasaki W."/>
        </authorList>
    </citation>
    <scope>NUCLEOTIDE SEQUENCE [LARGE SCALE GENOMIC DNA]</scope>
    <source>
        <strain evidence="3 4">DSM 100852</strain>
    </source>
</reference>
<dbReference type="SUPFAM" id="SSF55347">
    <property type="entry name" value="Glyceraldehyde-3-phosphate dehydrogenase-like, C-terminal domain"/>
    <property type="match status" value="1"/>
</dbReference>
<dbReference type="Gene3D" id="3.40.50.720">
    <property type="entry name" value="NAD(P)-binding Rossmann-like Domain"/>
    <property type="match status" value="1"/>
</dbReference>
<dbReference type="Pfam" id="PF01408">
    <property type="entry name" value="GFO_IDH_MocA"/>
    <property type="match status" value="1"/>
</dbReference>
<dbReference type="InterPro" id="IPR055170">
    <property type="entry name" value="GFO_IDH_MocA-like_dom"/>
</dbReference>
<proteinExistence type="predicted"/>
<evidence type="ECO:0000313" key="3">
    <source>
        <dbReference type="EMBL" id="BDD08417.1"/>
    </source>
</evidence>
<gene>
    <name evidence="3" type="ORF">FUAX_08490</name>
</gene>
<feature type="domain" description="GFO/IDH/MocA-like oxidoreductase" evidence="2">
    <location>
        <begin position="132"/>
        <end position="255"/>
    </location>
</feature>
<name>A0AAU9CNC2_9BACT</name>
<dbReference type="PANTHER" id="PTHR43249">
    <property type="entry name" value="UDP-N-ACETYL-2-AMINO-2-DEOXY-D-GLUCURONATE OXIDASE"/>
    <property type="match status" value="1"/>
</dbReference>
<sequence length="342" mass="36946">MRKKTIGFGVIGLGAIADFHIRSIKEAEACELKAISVSRPEKTEAAKNEYNVDVYSDFREMVSRPDIDIVCICTPSGAHLEPTLVAAKAGKHVLTEKPLEVTVERAEQMIQACDDAGVKLGCIFQNRFKTDYLKLKEAVRNGELGDLLLGNAYIKWFRDQEYYASKPWRGTFAGDGGAALINQSIHTIDLLLDIMGDVDWVNGNVRTLRHNIEGEDVGVAHVAFKNNAIGTIEGATAVFPGYPERLEIHGTKGGVVLEGGKIKVWNVPGATHDDDGGGELKVGASDPLAIDHAQHKFQIEDMADAVRNGTQPAVSGKDALASLKLIKAVYASSKKKGAPVTL</sequence>
<dbReference type="InterPro" id="IPR036291">
    <property type="entry name" value="NAD(P)-bd_dom_sf"/>
</dbReference>
<feature type="domain" description="Gfo/Idh/MocA-like oxidoreductase N-terminal" evidence="1">
    <location>
        <begin position="7"/>
        <end position="121"/>
    </location>
</feature>
<dbReference type="InterPro" id="IPR000683">
    <property type="entry name" value="Gfo/Idh/MocA-like_OxRdtase_N"/>
</dbReference>
<evidence type="ECO:0000259" key="1">
    <source>
        <dbReference type="Pfam" id="PF01408"/>
    </source>
</evidence>
<dbReference type="RefSeq" id="WP_338393678.1">
    <property type="nucleotide sequence ID" value="NZ_AP025314.1"/>
</dbReference>